<dbReference type="EMBL" id="FXYH01000005">
    <property type="protein sequence ID" value="SMX39588.1"/>
    <property type="molecule type" value="Genomic_DNA"/>
</dbReference>
<evidence type="ECO:0000313" key="6">
    <source>
        <dbReference type="Proteomes" id="UP000220836"/>
    </source>
</evidence>
<organism evidence="5 6">
    <name type="scientific">Pelagimonas varians</name>
    <dbReference type="NCBI Taxonomy" id="696760"/>
    <lineage>
        <taxon>Bacteria</taxon>
        <taxon>Pseudomonadati</taxon>
        <taxon>Pseudomonadota</taxon>
        <taxon>Alphaproteobacteria</taxon>
        <taxon>Rhodobacterales</taxon>
        <taxon>Roseobacteraceae</taxon>
        <taxon>Pelagimonas</taxon>
    </lineage>
</organism>
<dbReference type="SMART" id="SM00895">
    <property type="entry name" value="FCD"/>
    <property type="match status" value="1"/>
</dbReference>
<dbReference type="CDD" id="cd07377">
    <property type="entry name" value="WHTH_GntR"/>
    <property type="match status" value="1"/>
</dbReference>
<accession>A0A238K9M0</accession>
<evidence type="ECO:0000256" key="2">
    <source>
        <dbReference type="ARBA" id="ARBA00023125"/>
    </source>
</evidence>
<keyword evidence="1" id="KW-0805">Transcription regulation</keyword>
<evidence type="ECO:0000256" key="3">
    <source>
        <dbReference type="ARBA" id="ARBA00023163"/>
    </source>
</evidence>
<keyword evidence="6" id="KW-1185">Reference proteome</keyword>
<evidence type="ECO:0000256" key="1">
    <source>
        <dbReference type="ARBA" id="ARBA00023015"/>
    </source>
</evidence>
<feature type="domain" description="HTH gntR-type" evidence="4">
    <location>
        <begin position="2"/>
        <end position="69"/>
    </location>
</feature>
<dbReference type="GO" id="GO:0003700">
    <property type="term" value="F:DNA-binding transcription factor activity"/>
    <property type="evidence" value="ECO:0007669"/>
    <property type="project" value="InterPro"/>
</dbReference>
<dbReference type="PRINTS" id="PR00035">
    <property type="entry name" value="HTHGNTR"/>
</dbReference>
<dbReference type="Gene3D" id="1.10.10.10">
    <property type="entry name" value="Winged helix-like DNA-binding domain superfamily/Winged helix DNA-binding domain"/>
    <property type="match status" value="1"/>
</dbReference>
<dbReference type="PANTHER" id="PTHR43537:SF45">
    <property type="entry name" value="GNTR FAMILY REGULATORY PROTEIN"/>
    <property type="match status" value="1"/>
</dbReference>
<dbReference type="OrthoDB" id="7620579at2"/>
<dbReference type="SMART" id="SM00345">
    <property type="entry name" value="HTH_GNTR"/>
    <property type="match status" value="1"/>
</dbReference>
<dbReference type="Proteomes" id="UP000220836">
    <property type="component" value="Unassembled WGS sequence"/>
</dbReference>
<dbReference type="InterPro" id="IPR011711">
    <property type="entry name" value="GntR_C"/>
</dbReference>
<keyword evidence="2" id="KW-0238">DNA-binding</keyword>
<dbReference type="InterPro" id="IPR036388">
    <property type="entry name" value="WH-like_DNA-bd_sf"/>
</dbReference>
<dbReference type="InterPro" id="IPR008920">
    <property type="entry name" value="TF_FadR/GntR_C"/>
</dbReference>
<proteinExistence type="predicted"/>
<reference evidence="5 6" key="1">
    <citation type="submission" date="2017-05" db="EMBL/GenBank/DDBJ databases">
        <authorList>
            <person name="Song R."/>
            <person name="Chenine A.L."/>
            <person name="Ruprecht R.M."/>
        </authorList>
    </citation>
    <scope>NUCLEOTIDE SEQUENCE [LARGE SCALE GENOMIC DNA]</scope>
    <source>
        <strain evidence="5 6">CECT 8663</strain>
    </source>
</reference>
<keyword evidence="3" id="KW-0804">Transcription</keyword>
<dbReference type="PANTHER" id="PTHR43537">
    <property type="entry name" value="TRANSCRIPTIONAL REGULATOR, GNTR FAMILY"/>
    <property type="match status" value="1"/>
</dbReference>
<dbReference type="Gene3D" id="1.20.120.530">
    <property type="entry name" value="GntR ligand-binding domain-like"/>
    <property type="match status" value="1"/>
</dbReference>
<dbReference type="InterPro" id="IPR036390">
    <property type="entry name" value="WH_DNA-bd_sf"/>
</dbReference>
<protein>
    <submittedName>
        <fullName evidence="5">HTH-type transcriptional repressor CsiR</fullName>
    </submittedName>
</protein>
<dbReference type="RefSeq" id="WP_097804274.1">
    <property type="nucleotide sequence ID" value="NZ_FXYH01000005.1"/>
</dbReference>
<dbReference type="PROSITE" id="PS50949">
    <property type="entry name" value="HTH_GNTR"/>
    <property type="match status" value="1"/>
</dbReference>
<gene>
    <name evidence="5" type="primary">csiR_4</name>
    <name evidence="5" type="ORF">PEV8663_01773</name>
</gene>
<dbReference type="SUPFAM" id="SSF48008">
    <property type="entry name" value="GntR ligand-binding domain-like"/>
    <property type="match status" value="1"/>
</dbReference>
<dbReference type="Pfam" id="PF07729">
    <property type="entry name" value="FCD"/>
    <property type="match status" value="1"/>
</dbReference>
<evidence type="ECO:0000259" key="4">
    <source>
        <dbReference type="PROSITE" id="PS50949"/>
    </source>
</evidence>
<name>A0A238K9M0_9RHOB</name>
<dbReference type="InterPro" id="IPR000524">
    <property type="entry name" value="Tscrpt_reg_HTH_GntR"/>
</dbReference>
<evidence type="ECO:0000313" key="5">
    <source>
        <dbReference type="EMBL" id="SMX39588.1"/>
    </source>
</evidence>
<dbReference type="SUPFAM" id="SSF46785">
    <property type="entry name" value="Winged helix' DNA-binding domain"/>
    <property type="match status" value="1"/>
</dbReference>
<sequence>MANSVDSIYGQVREMAANFEFKPEERINESALSKALGASRTPLREALNRLVAEGLLYAQDGKGFFCRSLSPEKILHLYELREAIETHAGRLAVARASDDELRELRDYLKSSQNEYVPGTPPHRLAEMDEGFHMRVVGLAHNPELVRALQNIYVQIRYVRLIAIRNKLDLTHTAHSGILEALMDRNADLVTQRLADHVRTSNEEATQTVRQAYSQLYVPS</sequence>
<dbReference type="AlphaFoldDB" id="A0A238K9M0"/>
<dbReference type="Pfam" id="PF00392">
    <property type="entry name" value="GntR"/>
    <property type="match status" value="1"/>
</dbReference>
<dbReference type="GO" id="GO:0003677">
    <property type="term" value="F:DNA binding"/>
    <property type="evidence" value="ECO:0007669"/>
    <property type="project" value="UniProtKB-KW"/>
</dbReference>